<dbReference type="Proteomes" id="UP000231987">
    <property type="component" value="Unassembled WGS sequence"/>
</dbReference>
<accession>A0A2J0YX36</accession>
<dbReference type="InterPro" id="IPR002514">
    <property type="entry name" value="Transposase_8"/>
</dbReference>
<reference evidence="1 2" key="1">
    <citation type="submission" date="2017-06" db="EMBL/GenBank/DDBJ databases">
        <title>Ensifer strains isolated from leguminous trees and herbs display diverse denitrification phenotypes with some acting as strong N2O sinks.</title>
        <authorList>
            <person name="Woliy K."/>
            <person name="Mania D."/>
            <person name="Bakken L.R."/>
            <person name="Frostegard A."/>
        </authorList>
    </citation>
    <scope>NUCLEOTIDE SEQUENCE [LARGE SCALE GENOMIC DNA]</scope>
    <source>
        <strain evidence="1 2">AC50a</strain>
    </source>
</reference>
<evidence type="ECO:0000313" key="2">
    <source>
        <dbReference type="Proteomes" id="UP000231987"/>
    </source>
</evidence>
<gene>
    <name evidence="1" type="ORF">CEJ86_25010</name>
</gene>
<dbReference type="GO" id="GO:0004803">
    <property type="term" value="F:transposase activity"/>
    <property type="evidence" value="ECO:0007669"/>
    <property type="project" value="InterPro"/>
</dbReference>
<protein>
    <submittedName>
        <fullName evidence="1">Transposase</fullName>
    </submittedName>
</protein>
<dbReference type="RefSeq" id="WP_100673886.1">
    <property type="nucleotide sequence ID" value="NZ_NJGD01000014.1"/>
</dbReference>
<dbReference type="GO" id="GO:0043565">
    <property type="term" value="F:sequence-specific DNA binding"/>
    <property type="evidence" value="ECO:0007669"/>
    <property type="project" value="InterPro"/>
</dbReference>
<dbReference type="SUPFAM" id="SSF48295">
    <property type="entry name" value="TrpR-like"/>
    <property type="match status" value="1"/>
</dbReference>
<sequence>MEDDGKALRVTVVHPSGRRGFDPVSKARLIERCLQPGASVARLALAHGVNANLLWKWIRQHRQSMKGRLASSSTPAFVPVVMADRGVAMQSVSMGLAATPGEKCLARSERKGHLSSPTSVSAALPNGVRLTLECIDANALAAIIGALGHVQAGR</sequence>
<dbReference type="InterPro" id="IPR010921">
    <property type="entry name" value="Trp_repressor/repl_initiator"/>
</dbReference>
<dbReference type="Pfam" id="PF01527">
    <property type="entry name" value="HTH_Tnp_1"/>
    <property type="match status" value="1"/>
</dbReference>
<dbReference type="GO" id="GO:0006313">
    <property type="term" value="P:DNA transposition"/>
    <property type="evidence" value="ECO:0007669"/>
    <property type="project" value="InterPro"/>
</dbReference>
<evidence type="ECO:0000313" key="1">
    <source>
        <dbReference type="EMBL" id="PJR12833.1"/>
    </source>
</evidence>
<organism evidence="1 2">
    <name type="scientific">Rhizobium meliloti</name>
    <name type="common">Ensifer meliloti</name>
    <name type="synonym">Sinorhizobium meliloti</name>
    <dbReference type="NCBI Taxonomy" id="382"/>
    <lineage>
        <taxon>Bacteria</taxon>
        <taxon>Pseudomonadati</taxon>
        <taxon>Pseudomonadota</taxon>
        <taxon>Alphaproteobacteria</taxon>
        <taxon>Hyphomicrobiales</taxon>
        <taxon>Rhizobiaceae</taxon>
        <taxon>Sinorhizobium/Ensifer group</taxon>
        <taxon>Sinorhizobium</taxon>
    </lineage>
</organism>
<name>A0A2J0YX36_RHIML</name>
<dbReference type="EMBL" id="NJGD01000014">
    <property type="protein sequence ID" value="PJR12833.1"/>
    <property type="molecule type" value="Genomic_DNA"/>
</dbReference>
<comment type="caution">
    <text evidence="1">The sequence shown here is derived from an EMBL/GenBank/DDBJ whole genome shotgun (WGS) entry which is preliminary data.</text>
</comment>
<proteinExistence type="predicted"/>
<dbReference type="NCBIfam" id="NF047595">
    <property type="entry name" value="IS66_ISRel24_TnpA"/>
    <property type="match status" value="1"/>
</dbReference>
<dbReference type="AlphaFoldDB" id="A0A2J0YX36"/>